<evidence type="ECO:0000313" key="1">
    <source>
        <dbReference type="EMBL" id="WTO84380.1"/>
    </source>
</evidence>
<proteinExistence type="predicted"/>
<reference evidence="1 2" key="1">
    <citation type="submission" date="2022-10" db="EMBL/GenBank/DDBJ databases">
        <title>The complete genomes of actinobacterial strains from the NBC collection.</title>
        <authorList>
            <person name="Joergensen T.S."/>
            <person name="Alvarez Arevalo M."/>
            <person name="Sterndorff E.B."/>
            <person name="Faurdal D."/>
            <person name="Vuksanovic O."/>
            <person name="Mourched A.-S."/>
            <person name="Charusanti P."/>
            <person name="Shaw S."/>
            <person name="Blin K."/>
            <person name="Weber T."/>
        </authorList>
    </citation>
    <scope>NUCLEOTIDE SEQUENCE [LARGE SCALE GENOMIC DNA]</scope>
    <source>
        <strain evidence="1 2">NBC_00206</strain>
    </source>
</reference>
<name>A0ABZ1IWY9_9ACTN</name>
<dbReference type="RefSeq" id="WP_282108031.1">
    <property type="nucleotide sequence ID" value="NZ_CP108125.1"/>
</dbReference>
<dbReference type="EMBL" id="CP108125">
    <property type="protein sequence ID" value="WTO84380.1"/>
    <property type="molecule type" value="Genomic_DNA"/>
</dbReference>
<organism evidence="1 2">
    <name type="scientific">Streptomyces nigra</name>
    <dbReference type="NCBI Taxonomy" id="1827580"/>
    <lineage>
        <taxon>Bacteria</taxon>
        <taxon>Bacillati</taxon>
        <taxon>Actinomycetota</taxon>
        <taxon>Actinomycetes</taxon>
        <taxon>Kitasatosporales</taxon>
        <taxon>Streptomycetaceae</taxon>
        <taxon>Streptomyces</taxon>
    </lineage>
</organism>
<gene>
    <name evidence="1" type="ORF">OHU27_18930</name>
</gene>
<dbReference type="Proteomes" id="UP001622690">
    <property type="component" value="Chromosome"/>
</dbReference>
<keyword evidence="2" id="KW-1185">Reference proteome</keyword>
<sequence length="40" mass="4391">MFGGALPGGRWTVVHRLCTAYDETDRAGLEYLRAAGPRPE</sequence>
<evidence type="ECO:0000313" key="2">
    <source>
        <dbReference type="Proteomes" id="UP001622690"/>
    </source>
</evidence>
<accession>A0ABZ1IWY9</accession>
<protein>
    <submittedName>
        <fullName evidence="1">Uncharacterized protein</fullName>
    </submittedName>
</protein>